<dbReference type="Proteomes" id="UP001597557">
    <property type="component" value="Unassembled WGS sequence"/>
</dbReference>
<dbReference type="Gene3D" id="2.60.40.1930">
    <property type="match status" value="1"/>
</dbReference>
<gene>
    <name evidence="2" type="ORF">ACFS5N_16495</name>
</gene>
<evidence type="ECO:0000313" key="2">
    <source>
        <dbReference type="EMBL" id="MFD2874084.1"/>
    </source>
</evidence>
<evidence type="ECO:0000313" key="3">
    <source>
        <dbReference type="Proteomes" id="UP001597557"/>
    </source>
</evidence>
<dbReference type="InterPro" id="IPR008969">
    <property type="entry name" value="CarboxyPept-like_regulatory"/>
</dbReference>
<organism evidence="2 3">
    <name type="scientific">Mucilaginibacter ximonensis</name>
    <dbReference type="NCBI Taxonomy" id="538021"/>
    <lineage>
        <taxon>Bacteria</taxon>
        <taxon>Pseudomonadati</taxon>
        <taxon>Bacteroidota</taxon>
        <taxon>Sphingobacteriia</taxon>
        <taxon>Sphingobacteriales</taxon>
        <taxon>Sphingobacteriaceae</taxon>
        <taxon>Mucilaginibacter</taxon>
    </lineage>
</organism>
<proteinExistence type="predicted"/>
<keyword evidence="3" id="KW-1185">Reference proteome</keyword>
<dbReference type="Gene3D" id="2.60.40.1120">
    <property type="entry name" value="Carboxypeptidase-like, regulatory domain"/>
    <property type="match status" value="1"/>
</dbReference>
<dbReference type="SUPFAM" id="SSF49464">
    <property type="entry name" value="Carboxypeptidase regulatory domain-like"/>
    <property type="match status" value="2"/>
</dbReference>
<protein>
    <submittedName>
        <fullName evidence="2">Carboxypeptidase regulatory-like domain-containing protein</fullName>
    </submittedName>
</protein>
<accession>A0ABW5YGD1</accession>
<dbReference type="EMBL" id="JBHUPD010000003">
    <property type="protein sequence ID" value="MFD2874084.1"/>
    <property type="molecule type" value="Genomic_DNA"/>
</dbReference>
<name>A0ABW5YGD1_9SPHI</name>
<sequence>MKTIFCYLLIIPLLFITVTTFAQDYNVSGIVVNESGQPLRGATVFIGGSERVMPTDTNGHFNFGHVLPGKFQISVQMIGYASVTRDIVIKNAPVSIELKMQTKPILLNKVITDKRAWERNYQLFKENFLGTSENAKACTILNPELINFSTQKGVLMADADDFLVIENKRLGYRIRYLLKGFEYNSRRDIALYNGQCNFEELTGADDQRKERAKNREDAYLGSFMHFLRSVYSNSTAENGFITKPMFGYGSLRYDGSVIDNQFKAIVKNSPVKFDSLVTSIDTNFISLKFNQLYVLYDPTKSIGFASNATGYTKSIFIEKKASVLRLANEQAVVDRQGNYTDYRDFYIHGYWARYRVGDQLPLEYQSITTPAAHRAFSVNPMVAALQKWTDSIPQEKAYLHMDKPYYATGDTIWFKTYLTTGSRHQLSALSGSVYIDLVDQQNHIVKTIKRPVTAGMTDGDIVLDKDIPPGAYRIRAYTQWMRNTGADYFFDHVIAVIDPANFKKPEKDNSHQQADIQFFPESGDLVNDITTKVAFKAVGTNGLGVNIHGVITDNDNKEVAVVNTLHAGMGSFLLRPLAGKTYMAHVKLADSVIKDIALPDALNDGYVLNVYQPNKDSILVRIQASQNLQQSAITLIVHSSGEIIFASPITIKNAMSSIWLDTKTFPSGIAQFTIFDSNNRPLNERIAFIKNNDNLKISIDSAQTTYKSREHVQLNLNIKNDQDMPAYGSFSVAVIDQNKVAGDEDSESTIFSNLLLTSDIKGYVEKPNYYFSADTLTSKALDNLMLTQGYRRFEWQAINDVVSIKPAFQAEGFGNIISGVVTDLRHQPMEKAVVSLVSINARINKSMLTDQNGHFKFDSLIFADSAKFAIQARAPNNSDHAIITLDSLPRVTVNIKPSTADAAIINTNLRKAVDDGKRINLTGHVLKQVDIKALRNKKNQRIVTQEMFSLPDEQSADHIYTIPDPDSFIDLKSFIQARISNLRIETDSFGNSKVVDIRPVTTDGTSNEIVIVVNGAHVAGDPLTDMNLEDIAKIEVVRNNQAIINMLRQGSDHPAGFLFIVTKPPSERKHYYPNIVNIAPKGYNKVRQFYSPRYNHPNDIPKPDLRSTIYWDPYVNTDAAGKATIDFYNADGSGNYRVVIEGIDAAGELGRLVYHYKVEL</sequence>
<feature type="signal peptide" evidence="1">
    <location>
        <begin position="1"/>
        <end position="22"/>
    </location>
</feature>
<dbReference type="SUPFAM" id="SSF56935">
    <property type="entry name" value="Porins"/>
    <property type="match status" value="1"/>
</dbReference>
<reference evidence="3" key="1">
    <citation type="journal article" date="2019" name="Int. J. Syst. Evol. Microbiol.">
        <title>The Global Catalogue of Microorganisms (GCM) 10K type strain sequencing project: providing services to taxonomists for standard genome sequencing and annotation.</title>
        <authorList>
            <consortium name="The Broad Institute Genomics Platform"/>
            <consortium name="The Broad Institute Genome Sequencing Center for Infectious Disease"/>
            <person name="Wu L."/>
            <person name="Ma J."/>
        </authorList>
    </citation>
    <scope>NUCLEOTIDE SEQUENCE [LARGE SCALE GENOMIC DNA]</scope>
    <source>
        <strain evidence="3">KCTC 22437</strain>
    </source>
</reference>
<evidence type="ECO:0000256" key="1">
    <source>
        <dbReference type="SAM" id="SignalP"/>
    </source>
</evidence>
<dbReference type="InterPro" id="IPR037066">
    <property type="entry name" value="Plug_dom_sf"/>
</dbReference>
<dbReference type="RefSeq" id="WP_377188063.1">
    <property type="nucleotide sequence ID" value="NZ_JBHUPD010000003.1"/>
</dbReference>
<dbReference type="Gene3D" id="2.170.130.10">
    <property type="entry name" value="TonB-dependent receptor, plug domain"/>
    <property type="match status" value="1"/>
</dbReference>
<feature type="chain" id="PRO_5047188005" evidence="1">
    <location>
        <begin position="23"/>
        <end position="1160"/>
    </location>
</feature>
<dbReference type="Pfam" id="PF13620">
    <property type="entry name" value="CarboxypepD_reg"/>
    <property type="match status" value="1"/>
</dbReference>
<comment type="caution">
    <text evidence="2">The sequence shown here is derived from an EMBL/GenBank/DDBJ whole genome shotgun (WGS) entry which is preliminary data.</text>
</comment>
<keyword evidence="1" id="KW-0732">Signal</keyword>